<dbReference type="STRING" id="1108045.GORHZ_049_00030"/>
<sequence length="567" mass="60664">MSNTTAHTTTTGAAAVELVIIDPAALVIGDNARSDTDRALTTTFLASIREHGVLEPITAIRDGEGRLVVRDGQCRTLAAREAGLREVPVIVTPAAEGDEKAQTIDRISKQWAHNEHRTGLSAREKAATIHQLRLAGVSPTRIAREHLHLDKRLVDAALTAAKSSAAMDAMAAQDSLTLDQAATLAGYDGDDTAITKLLDAARDGRFEHAAAELAAVAEARAARATLRTQLETQGITVHDSTPSFADDVNFAPLGYLYTADGEFVGRTDDDQVPELVPAASLHAVIDTDEHEVWSDASGTPVGEDSIDWDLDDDTDPDTAPEGDLIDPRTLTRSVRAVAIVHRWYVIDPNTHGLFTWAQINQRRTAETGHTDTGDATASAGAESAESAADRAARVAQDQADREAAEKEQRRRVLKLNKLGVAAQQVRRGKLREVLGRKTLPKGTAAAVAGFVATTLWNYHPLLAQTAKDADAQQVTTELLGADPMTALDGAGAERRQVITLAIVCGAHEANLPKDAWRPAGAFEYSRMGRTARTDYLRFLADVVGYSLSDIEQVIVGDLDAATISLEG</sequence>
<keyword evidence="4" id="KW-1185">Reference proteome</keyword>
<dbReference type="RefSeq" id="WP_006330952.1">
    <property type="nucleotide sequence ID" value="NZ_BAHC01000049.1"/>
</dbReference>
<comment type="caution">
    <text evidence="3">The sequence shown here is derived from an EMBL/GenBank/DDBJ whole genome shotgun (WGS) entry which is preliminary data.</text>
</comment>
<dbReference type="eggNOG" id="COG1475">
    <property type="taxonomic scope" value="Bacteria"/>
</dbReference>
<dbReference type="InterPro" id="IPR003115">
    <property type="entry name" value="ParB_N"/>
</dbReference>
<proteinExistence type="predicted"/>
<dbReference type="SMART" id="SM00470">
    <property type="entry name" value="ParB"/>
    <property type="match status" value="1"/>
</dbReference>
<dbReference type="GO" id="GO:0045881">
    <property type="term" value="P:positive regulation of sporulation resulting in formation of a cellular spore"/>
    <property type="evidence" value="ECO:0007669"/>
    <property type="project" value="TreeGrafter"/>
</dbReference>
<evidence type="ECO:0000313" key="4">
    <source>
        <dbReference type="Proteomes" id="UP000008363"/>
    </source>
</evidence>
<dbReference type="PANTHER" id="PTHR33375">
    <property type="entry name" value="CHROMOSOME-PARTITIONING PROTEIN PARB-RELATED"/>
    <property type="match status" value="1"/>
</dbReference>
<feature type="compositionally biased region" description="Basic and acidic residues" evidence="1">
    <location>
        <begin position="387"/>
        <end position="408"/>
    </location>
</feature>
<feature type="region of interest" description="Disordered" evidence="1">
    <location>
        <begin position="292"/>
        <end position="325"/>
    </location>
</feature>
<dbReference type="PANTHER" id="PTHR33375:SF1">
    <property type="entry name" value="CHROMOSOME-PARTITIONING PROTEIN PARB-RELATED"/>
    <property type="match status" value="1"/>
</dbReference>
<feature type="compositionally biased region" description="Acidic residues" evidence="1">
    <location>
        <begin position="304"/>
        <end position="324"/>
    </location>
</feature>
<protein>
    <submittedName>
        <fullName evidence="3">Putative chromosome partitioning protein ParB</fullName>
    </submittedName>
</protein>
<dbReference type="Gene3D" id="3.90.1530.10">
    <property type="entry name" value="Conserved hypothetical protein from pyrococcus furiosus pfu- 392566-001, ParB domain"/>
    <property type="match status" value="1"/>
</dbReference>
<feature type="compositionally biased region" description="Low complexity" evidence="1">
    <location>
        <begin position="373"/>
        <end position="386"/>
    </location>
</feature>
<dbReference type="Pfam" id="PF02195">
    <property type="entry name" value="ParB_N"/>
    <property type="match status" value="1"/>
</dbReference>
<feature type="domain" description="ParB-like N-terminal" evidence="2">
    <location>
        <begin position="19"/>
        <end position="107"/>
    </location>
</feature>
<evidence type="ECO:0000313" key="3">
    <source>
        <dbReference type="EMBL" id="GAB89070.1"/>
    </source>
</evidence>
<gene>
    <name evidence="3" type="primary">parB</name>
    <name evidence="3" type="ORF">GORHZ_049_00030</name>
</gene>
<feature type="region of interest" description="Disordered" evidence="1">
    <location>
        <begin position="365"/>
        <end position="408"/>
    </location>
</feature>
<dbReference type="InterPro" id="IPR050336">
    <property type="entry name" value="Chromosome_partition/occlusion"/>
</dbReference>
<dbReference type="GO" id="GO:0007059">
    <property type="term" value="P:chromosome segregation"/>
    <property type="evidence" value="ECO:0007669"/>
    <property type="project" value="TreeGrafter"/>
</dbReference>
<dbReference type="Proteomes" id="UP000008363">
    <property type="component" value="Unassembled WGS sequence"/>
</dbReference>
<dbReference type="EMBL" id="BAHC01000049">
    <property type="protein sequence ID" value="GAB89070.1"/>
    <property type="molecule type" value="Genomic_DNA"/>
</dbReference>
<evidence type="ECO:0000259" key="2">
    <source>
        <dbReference type="SMART" id="SM00470"/>
    </source>
</evidence>
<dbReference type="AlphaFoldDB" id="K6VQ71"/>
<organism evidence="3 4">
    <name type="scientific">Gordonia rhizosphera NBRC 16068</name>
    <dbReference type="NCBI Taxonomy" id="1108045"/>
    <lineage>
        <taxon>Bacteria</taxon>
        <taxon>Bacillati</taxon>
        <taxon>Actinomycetota</taxon>
        <taxon>Actinomycetes</taxon>
        <taxon>Mycobacteriales</taxon>
        <taxon>Gordoniaceae</taxon>
        <taxon>Gordonia</taxon>
    </lineage>
</organism>
<evidence type="ECO:0000256" key="1">
    <source>
        <dbReference type="SAM" id="MobiDB-lite"/>
    </source>
</evidence>
<dbReference type="InterPro" id="IPR036086">
    <property type="entry name" value="ParB/Sulfiredoxin_sf"/>
</dbReference>
<dbReference type="CDD" id="cd16387">
    <property type="entry name" value="ParB_N_Srx"/>
    <property type="match status" value="1"/>
</dbReference>
<name>K6VQ71_9ACTN</name>
<reference evidence="3 4" key="1">
    <citation type="submission" date="2012-08" db="EMBL/GenBank/DDBJ databases">
        <title>Whole genome shotgun sequence of Gordonia rhizosphera NBRC 16068.</title>
        <authorList>
            <person name="Takarada H."/>
            <person name="Isaki S."/>
            <person name="Hosoyama A."/>
            <person name="Tsuchikane K."/>
            <person name="Katsumata H."/>
            <person name="Baba S."/>
            <person name="Ohji S."/>
            <person name="Yamazaki S."/>
            <person name="Fujita N."/>
        </authorList>
    </citation>
    <scope>NUCLEOTIDE SEQUENCE [LARGE SCALE GENOMIC DNA]</scope>
    <source>
        <strain evidence="3 4">NBRC 16068</strain>
    </source>
</reference>
<dbReference type="SUPFAM" id="SSF110849">
    <property type="entry name" value="ParB/Sulfiredoxin"/>
    <property type="match status" value="1"/>
</dbReference>
<dbReference type="GO" id="GO:0005694">
    <property type="term" value="C:chromosome"/>
    <property type="evidence" value="ECO:0007669"/>
    <property type="project" value="TreeGrafter"/>
</dbReference>
<accession>K6VQ71</accession>